<evidence type="ECO:0000256" key="1">
    <source>
        <dbReference type="ARBA" id="ARBA00022723"/>
    </source>
</evidence>
<evidence type="ECO:0000313" key="7">
    <source>
        <dbReference type="EMBL" id="CAD7628129.1"/>
    </source>
</evidence>
<dbReference type="PANTHER" id="PTHR10131:SF94">
    <property type="entry name" value="TNF RECEPTOR-ASSOCIATED FACTOR 4"/>
    <property type="match status" value="1"/>
</dbReference>
<name>A0A7R9Q0W0_9ACAR</name>
<dbReference type="OrthoDB" id="264917at2759"/>
<keyword evidence="2 4" id="KW-0863">Zinc-finger</keyword>
<sequence length="396" mass="43575">MVGHDIHLFAKPLVIAVLAKVVVCGLCHGVCDHAVDTQCGHRYCRQCIADHITATGVGLKLCPECDQSLVTDKQLLATDQTGNNDINGYETIGGEVLVKSNDIVNGIINALRIRCERSGDGCPAVVPVAELAAHRRQCPYAVCEICDALGANTDGHDCVQELKRDRNEWREKCGSIENKYKWMKGLAIRLAEKCKTLAAQLADSQQIQAFNEIQLECQKRINLFHQSAGGGQAPHPSQSTADNYNGLVDDNSDDNEWTPGLTVPIACCVMYGKAVATSGSVEFGANCLTLLDIPNNNLRWIKYYIALPYVEIQRLYLSADPALPLVCIKPVDNLGVKIKEHFNIITSDSETTDQNILLVLKARIDDTFAKRLYKWCQRMKVSCVCKKIVSIESIGD</sequence>
<dbReference type="SUPFAM" id="SSF57850">
    <property type="entry name" value="RING/U-box"/>
    <property type="match status" value="1"/>
</dbReference>
<evidence type="ECO:0000256" key="5">
    <source>
        <dbReference type="SAM" id="SignalP"/>
    </source>
</evidence>
<dbReference type="EMBL" id="OC859963">
    <property type="protein sequence ID" value="CAD7628129.1"/>
    <property type="molecule type" value="Genomic_DNA"/>
</dbReference>
<keyword evidence="1" id="KW-0479">Metal-binding</keyword>
<proteinExistence type="predicted"/>
<evidence type="ECO:0000313" key="8">
    <source>
        <dbReference type="Proteomes" id="UP000759131"/>
    </source>
</evidence>
<evidence type="ECO:0000256" key="4">
    <source>
        <dbReference type="PROSITE-ProRule" id="PRU00175"/>
    </source>
</evidence>
<dbReference type="SUPFAM" id="SSF49599">
    <property type="entry name" value="TRAF domain-like"/>
    <property type="match status" value="1"/>
</dbReference>
<dbReference type="InterPro" id="IPR001841">
    <property type="entry name" value="Znf_RING"/>
</dbReference>
<evidence type="ECO:0000256" key="3">
    <source>
        <dbReference type="ARBA" id="ARBA00022833"/>
    </source>
</evidence>
<evidence type="ECO:0000256" key="2">
    <source>
        <dbReference type="ARBA" id="ARBA00022771"/>
    </source>
</evidence>
<feature type="chain" id="PRO_5035592832" description="RING-type domain-containing protein" evidence="5">
    <location>
        <begin position="30"/>
        <end position="396"/>
    </location>
</feature>
<dbReference type="Gene3D" id="3.30.40.10">
    <property type="entry name" value="Zinc/RING finger domain, C3HC4 (zinc finger)"/>
    <property type="match status" value="2"/>
</dbReference>
<keyword evidence="3" id="KW-0862">Zinc</keyword>
<protein>
    <recommendedName>
        <fullName evidence="6">RING-type domain-containing protein</fullName>
    </recommendedName>
</protein>
<dbReference type="InterPro" id="IPR013083">
    <property type="entry name" value="Znf_RING/FYVE/PHD"/>
</dbReference>
<dbReference type="GO" id="GO:0008270">
    <property type="term" value="F:zinc ion binding"/>
    <property type="evidence" value="ECO:0007669"/>
    <property type="project" value="UniProtKB-KW"/>
</dbReference>
<dbReference type="SMART" id="SM00184">
    <property type="entry name" value="RING"/>
    <property type="match status" value="1"/>
</dbReference>
<reference evidence="7" key="1">
    <citation type="submission" date="2020-11" db="EMBL/GenBank/DDBJ databases">
        <authorList>
            <person name="Tran Van P."/>
        </authorList>
    </citation>
    <scope>NUCLEOTIDE SEQUENCE</scope>
</reference>
<dbReference type="InterPro" id="IPR017907">
    <property type="entry name" value="Znf_RING_CS"/>
</dbReference>
<dbReference type="Proteomes" id="UP000759131">
    <property type="component" value="Unassembled WGS sequence"/>
</dbReference>
<dbReference type="PANTHER" id="PTHR10131">
    <property type="entry name" value="TNF RECEPTOR ASSOCIATED FACTOR"/>
    <property type="match status" value="1"/>
</dbReference>
<dbReference type="PROSITE" id="PS50089">
    <property type="entry name" value="ZF_RING_2"/>
    <property type="match status" value="1"/>
</dbReference>
<accession>A0A7R9Q0W0</accession>
<feature type="signal peptide" evidence="5">
    <location>
        <begin position="1"/>
        <end position="29"/>
    </location>
</feature>
<gene>
    <name evidence="7" type="ORF">OSB1V03_LOCUS8551</name>
</gene>
<keyword evidence="8" id="KW-1185">Reference proteome</keyword>
<organism evidence="7">
    <name type="scientific">Medioppia subpectinata</name>
    <dbReference type="NCBI Taxonomy" id="1979941"/>
    <lineage>
        <taxon>Eukaryota</taxon>
        <taxon>Metazoa</taxon>
        <taxon>Ecdysozoa</taxon>
        <taxon>Arthropoda</taxon>
        <taxon>Chelicerata</taxon>
        <taxon>Arachnida</taxon>
        <taxon>Acari</taxon>
        <taxon>Acariformes</taxon>
        <taxon>Sarcoptiformes</taxon>
        <taxon>Oribatida</taxon>
        <taxon>Brachypylina</taxon>
        <taxon>Oppioidea</taxon>
        <taxon>Oppiidae</taxon>
        <taxon>Medioppia</taxon>
    </lineage>
</organism>
<dbReference type="AlphaFoldDB" id="A0A7R9Q0W0"/>
<evidence type="ECO:0000259" key="6">
    <source>
        <dbReference type="PROSITE" id="PS50089"/>
    </source>
</evidence>
<keyword evidence="5" id="KW-0732">Signal</keyword>
<dbReference type="PROSITE" id="PS00518">
    <property type="entry name" value="ZF_RING_1"/>
    <property type="match status" value="1"/>
</dbReference>
<dbReference type="EMBL" id="CAJPIZ010005388">
    <property type="protein sequence ID" value="CAG2108559.1"/>
    <property type="molecule type" value="Genomic_DNA"/>
</dbReference>
<feature type="domain" description="RING-type" evidence="6">
    <location>
        <begin position="24"/>
        <end position="66"/>
    </location>
</feature>